<sequence length="121" mass="14683">MLSKKYAIYLRVVRIICHIQLISIKISETFQMLTFIYMSLISVQIEKQSLLQQIRLLSITSTYVSTNIILKTQFFNFFFSLLKIFKRYFFFKLELSRLRKNRLKQLNLSFKKIIENYIDSF</sequence>
<dbReference type="RefSeq" id="XP_012655642.1">
    <property type="nucleotide sequence ID" value="XM_012800188.1"/>
</dbReference>
<keyword evidence="1" id="KW-1133">Transmembrane helix</keyword>
<keyword evidence="1 2" id="KW-0812">Transmembrane</keyword>
<keyword evidence="1" id="KW-0472">Membrane</keyword>
<organism evidence="2 3">
    <name type="scientific">Tetrahymena thermophila (strain SB210)</name>
    <dbReference type="NCBI Taxonomy" id="312017"/>
    <lineage>
        <taxon>Eukaryota</taxon>
        <taxon>Sar</taxon>
        <taxon>Alveolata</taxon>
        <taxon>Ciliophora</taxon>
        <taxon>Intramacronucleata</taxon>
        <taxon>Oligohymenophorea</taxon>
        <taxon>Hymenostomatida</taxon>
        <taxon>Tetrahymenina</taxon>
        <taxon>Tetrahymenidae</taxon>
        <taxon>Tetrahymena</taxon>
    </lineage>
</organism>
<proteinExistence type="predicted"/>
<dbReference type="KEGG" id="tet:TTHERM_000716139"/>
<accession>W7WY94</accession>
<dbReference type="EMBL" id="GG662447">
    <property type="protein sequence ID" value="EWS71820.1"/>
    <property type="molecule type" value="Genomic_DNA"/>
</dbReference>
<dbReference type="AlphaFoldDB" id="W7WY94"/>
<evidence type="ECO:0000313" key="3">
    <source>
        <dbReference type="Proteomes" id="UP000009168"/>
    </source>
</evidence>
<dbReference type="GeneID" id="24440345"/>
<evidence type="ECO:0000313" key="2">
    <source>
        <dbReference type="EMBL" id="EWS71820.1"/>
    </source>
</evidence>
<feature type="transmembrane region" description="Helical" evidence="1">
    <location>
        <begin position="63"/>
        <end position="82"/>
    </location>
</feature>
<keyword evidence="3" id="KW-1185">Reference proteome</keyword>
<dbReference type="Proteomes" id="UP000009168">
    <property type="component" value="Unassembled WGS sequence"/>
</dbReference>
<reference evidence="3" key="1">
    <citation type="journal article" date="2006" name="PLoS Biol.">
        <title>Macronuclear genome sequence of the ciliate Tetrahymena thermophila, a model eukaryote.</title>
        <authorList>
            <person name="Eisen J.A."/>
            <person name="Coyne R.S."/>
            <person name="Wu M."/>
            <person name="Wu D."/>
            <person name="Thiagarajan M."/>
            <person name="Wortman J.R."/>
            <person name="Badger J.H."/>
            <person name="Ren Q."/>
            <person name="Amedeo P."/>
            <person name="Jones K.M."/>
            <person name="Tallon L.J."/>
            <person name="Delcher A.L."/>
            <person name="Salzberg S.L."/>
            <person name="Silva J.C."/>
            <person name="Haas B.J."/>
            <person name="Majoros W.H."/>
            <person name="Farzad M."/>
            <person name="Carlton J.M."/>
            <person name="Smith R.K. Jr."/>
            <person name="Garg J."/>
            <person name="Pearlman R.E."/>
            <person name="Karrer K.M."/>
            <person name="Sun L."/>
            <person name="Manning G."/>
            <person name="Elde N.C."/>
            <person name="Turkewitz A.P."/>
            <person name="Asai D.J."/>
            <person name="Wilkes D.E."/>
            <person name="Wang Y."/>
            <person name="Cai H."/>
            <person name="Collins K."/>
            <person name="Stewart B.A."/>
            <person name="Lee S.R."/>
            <person name="Wilamowska K."/>
            <person name="Weinberg Z."/>
            <person name="Ruzzo W.L."/>
            <person name="Wloga D."/>
            <person name="Gaertig J."/>
            <person name="Frankel J."/>
            <person name="Tsao C.-C."/>
            <person name="Gorovsky M.A."/>
            <person name="Keeling P.J."/>
            <person name="Waller R.F."/>
            <person name="Patron N.J."/>
            <person name="Cherry J.M."/>
            <person name="Stover N.A."/>
            <person name="Krieger C.J."/>
            <person name="del Toro C."/>
            <person name="Ryder H.F."/>
            <person name="Williamson S.C."/>
            <person name="Barbeau R.A."/>
            <person name="Hamilton E.P."/>
            <person name="Orias E."/>
        </authorList>
    </citation>
    <scope>NUCLEOTIDE SEQUENCE [LARGE SCALE GENOMIC DNA]</scope>
    <source>
        <strain evidence="3">SB210</strain>
    </source>
</reference>
<feature type="transmembrane region" description="Helical" evidence="1">
    <location>
        <begin position="21"/>
        <end position="43"/>
    </location>
</feature>
<protein>
    <submittedName>
        <fullName evidence="2">Transmembrane protein, putative</fullName>
    </submittedName>
</protein>
<dbReference type="InParanoid" id="W7WY94"/>
<evidence type="ECO:0000256" key="1">
    <source>
        <dbReference type="SAM" id="Phobius"/>
    </source>
</evidence>
<name>W7WY94_TETTS</name>
<gene>
    <name evidence="2" type="ORF">TTHERM_000716139</name>
</gene>